<name>A0A699XEI9_TANCI</name>
<proteinExistence type="predicted"/>
<comment type="caution">
    <text evidence="1">The sequence shown here is derived from an EMBL/GenBank/DDBJ whole genome shotgun (WGS) entry which is preliminary data.</text>
</comment>
<feature type="non-terminal residue" evidence="1">
    <location>
        <position position="1"/>
    </location>
</feature>
<protein>
    <submittedName>
        <fullName evidence="1">Uncharacterized protein</fullName>
    </submittedName>
</protein>
<gene>
    <name evidence="1" type="ORF">Tci_928255</name>
</gene>
<dbReference type="EMBL" id="BKCJ011827708">
    <property type="protein sequence ID" value="GFD56286.1"/>
    <property type="molecule type" value="Genomic_DNA"/>
</dbReference>
<reference evidence="1" key="1">
    <citation type="journal article" date="2019" name="Sci. Rep.">
        <title>Draft genome of Tanacetum cinerariifolium, the natural source of mosquito coil.</title>
        <authorList>
            <person name="Yamashiro T."/>
            <person name="Shiraishi A."/>
            <person name="Satake H."/>
            <person name="Nakayama K."/>
        </authorList>
    </citation>
    <scope>NUCLEOTIDE SEQUENCE</scope>
</reference>
<dbReference type="AlphaFoldDB" id="A0A699XEI9"/>
<evidence type="ECO:0000313" key="1">
    <source>
        <dbReference type="EMBL" id="GFD56286.1"/>
    </source>
</evidence>
<organism evidence="1">
    <name type="scientific">Tanacetum cinerariifolium</name>
    <name type="common">Dalmatian daisy</name>
    <name type="synonym">Chrysanthemum cinerariifolium</name>
    <dbReference type="NCBI Taxonomy" id="118510"/>
    <lineage>
        <taxon>Eukaryota</taxon>
        <taxon>Viridiplantae</taxon>
        <taxon>Streptophyta</taxon>
        <taxon>Embryophyta</taxon>
        <taxon>Tracheophyta</taxon>
        <taxon>Spermatophyta</taxon>
        <taxon>Magnoliopsida</taxon>
        <taxon>eudicotyledons</taxon>
        <taxon>Gunneridae</taxon>
        <taxon>Pentapetalae</taxon>
        <taxon>asterids</taxon>
        <taxon>campanulids</taxon>
        <taxon>Asterales</taxon>
        <taxon>Asteraceae</taxon>
        <taxon>Asteroideae</taxon>
        <taxon>Anthemideae</taxon>
        <taxon>Anthemidinae</taxon>
        <taxon>Tanacetum</taxon>
    </lineage>
</organism>
<accession>A0A699XEI9</accession>
<sequence>GVEVAPAVFLAAPHKALALVYPVPAHGALFGVYPRLVGFAVDGLGRAGSRGAQHDFALVLAAV</sequence>